<dbReference type="AlphaFoldDB" id="A0A2K3K8Y0"/>
<accession>A0A2K3K8Y0</accession>
<dbReference type="EMBL" id="ASHM01149948">
    <property type="protein sequence ID" value="PNX62723.1"/>
    <property type="molecule type" value="Genomic_DNA"/>
</dbReference>
<organism evidence="2 3">
    <name type="scientific">Trifolium pratense</name>
    <name type="common">Red clover</name>
    <dbReference type="NCBI Taxonomy" id="57577"/>
    <lineage>
        <taxon>Eukaryota</taxon>
        <taxon>Viridiplantae</taxon>
        <taxon>Streptophyta</taxon>
        <taxon>Embryophyta</taxon>
        <taxon>Tracheophyta</taxon>
        <taxon>Spermatophyta</taxon>
        <taxon>Magnoliopsida</taxon>
        <taxon>eudicotyledons</taxon>
        <taxon>Gunneridae</taxon>
        <taxon>Pentapetalae</taxon>
        <taxon>rosids</taxon>
        <taxon>fabids</taxon>
        <taxon>Fabales</taxon>
        <taxon>Fabaceae</taxon>
        <taxon>Papilionoideae</taxon>
        <taxon>50 kb inversion clade</taxon>
        <taxon>NPAAA clade</taxon>
        <taxon>Hologalegina</taxon>
        <taxon>IRL clade</taxon>
        <taxon>Trifolieae</taxon>
        <taxon>Trifolium</taxon>
    </lineage>
</organism>
<name>A0A2K3K8Y0_TRIPR</name>
<feature type="region of interest" description="Disordered" evidence="1">
    <location>
        <begin position="1"/>
        <end position="119"/>
    </location>
</feature>
<evidence type="ECO:0000256" key="1">
    <source>
        <dbReference type="SAM" id="MobiDB-lite"/>
    </source>
</evidence>
<evidence type="ECO:0000313" key="2">
    <source>
        <dbReference type="EMBL" id="PNX62723.1"/>
    </source>
</evidence>
<dbReference type="Proteomes" id="UP000236291">
    <property type="component" value="Unassembled WGS sequence"/>
</dbReference>
<protein>
    <submittedName>
        <fullName evidence="2">Uncharacterized protein</fullName>
    </submittedName>
</protein>
<reference evidence="2 3" key="2">
    <citation type="journal article" date="2017" name="Front. Plant Sci.">
        <title>Gene Classification and Mining of Molecular Markers Useful in Red Clover (Trifolium pratense) Breeding.</title>
        <authorList>
            <person name="Istvanek J."/>
            <person name="Dluhosova J."/>
            <person name="Dluhos P."/>
            <person name="Patkova L."/>
            <person name="Nedelnik J."/>
            <person name="Repkova J."/>
        </authorList>
    </citation>
    <scope>NUCLEOTIDE SEQUENCE [LARGE SCALE GENOMIC DNA]</scope>
    <source>
        <strain evidence="3">cv. Tatra</strain>
        <tissue evidence="2">Young leaves</tissue>
    </source>
</reference>
<proteinExistence type="predicted"/>
<evidence type="ECO:0000313" key="3">
    <source>
        <dbReference type="Proteomes" id="UP000236291"/>
    </source>
</evidence>
<reference evidence="2 3" key="1">
    <citation type="journal article" date="2014" name="Am. J. Bot.">
        <title>Genome assembly and annotation for red clover (Trifolium pratense; Fabaceae).</title>
        <authorList>
            <person name="Istvanek J."/>
            <person name="Jaros M."/>
            <person name="Krenek A."/>
            <person name="Repkova J."/>
        </authorList>
    </citation>
    <scope>NUCLEOTIDE SEQUENCE [LARGE SCALE GENOMIC DNA]</scope>
    <source>
        <strain evidence="3">cv. Tatra</strain>
        <tissue evidence="2">Young leaves</tissue>
    </source>
</reference>
<comment type="caution">
    <text evidence="2">The sequence shown here is derived from an EMBL/GenBank/DDBJ whole genome shotgun (WGS) entry which is preliminary data.</text>
</comment>
<gene>
    <name evidence="2" type="ORF">L195_g061285</name>
</gene>
<feature type="compositionally biased region" description="Basic residues" evidence="1">
    <location>
        <begin position="37"/>
        <end position="55"/>
    </location>
</feature>
<feature type="non-terminal residue" evidence="2">
    <location>
        <position position="119"/>
    </location>
</feature>
<feature type="compositionally biased region" description="Polar residues" evidence="1">
    <location>
        <begin position="1"/>
        <end position="11"/>
    </location>
</feature>
<sequence>MEDTPNTNSSDTELDRSSHHWRKRVPWNNINTQPNQGHRRKGGCRKHKTKTRHHNITNAENHRQDIKPHHKTNAGPATTKKLWRIAPPPYTPPNSTLSRGRNHHLSFRQNPNTTTSTTT</sequence>